<name>A0A1S8N6G7_CLOSA</name>
<evidence type="ECO:0000313" key="2">
    <source>
        <dbReference type="Proteomes" id="UP000191154"/>
    </source>
</evidence>
<proteinExistence type="predicted"/>
<evidence type="ECO:0000313" key="1">
    <source>
        <dbReference type="EMBL" id="OOM12020.1"/>
    </source>
</evidence>
<dbReference type="AlphaFoldDB" id="A0A1S8N6G7"/>
<comment type="caution">
    <text evidence="1">The sequence shown here is derived from an EMBL/GenBank/DDBJ whole genome shotgun (WGS) entry which is preliminary data.</text>
</comment>
<accession>A0A1S8N6G7</accession>
<gene>
    <name evidence="1" type="ORF">CLOSAC_24530</name>
</gene>
<organism evidence="1 2">
    <name type="scientific">Clostridium saccharobutylicum</name>
    <dbReference type="NCBI Taxonomy" id="169679"/>
    <lineage>
        <taxon>Bacteria</taxon>
        <taxon>Bacillati</taxon>
        <taxon>Bacillota</taxon>
        <taxon>Clostridia</taxon>
        <taxon>Eubacteriales</taxon>
        <taxon>Clostridiaceae</taxon>
        <taxon>Clostridium</taxon>
    </lineage>
</organism>
<reference evidence="1 2" key="1">
    <citation type="submission" date="2016-05" db="EMBL/GenBank/DDBJ databases">
        <title>Microbial solvent formation.</title>
        <authorList>
            <person name="Poehlein A."/>
            <person name="Montoya Solano J.D."/>
            <person name="Flitsch S."/>
            <person name="Krabben P."/>
            <person name="Duerre P."/>
            <person name="Daniel R."/>
        </authorList>
    </citation>
    <scope>NUCLEOTIDE SEQUENCE [LARGE SCALE GENOMIC DNA]</scope>
    <source>
        <strain evidence="1 2">L1-8</strain>
    </source>
</reference>
<dbReference type="Proteomes" id="UP000191154">
    <property type="component" value="Unassembled WGS sequence"/>
</dbReference>
<protein>
    <recommendedName>
        <fullName evidence="3">Ribose 5-phosphate isomerase</fullName>
    </recommendedName>
</protein>
<dbReference type="EMBL" id="LZYZ01000004">
    <property type="protein sequence ID" value="OOM12020.1"/>
    <property type="molecule type" value="Genomic_DNA"/>
</dbReference>
<sequence>MISKLRYLKILNMICNYYGINQNEFIDLLKVRENKYLLLLILKNNKCLECEIIKEMLNIKTTKSIKNNLKLAEEKLLINKDFREKYFEIEENIEMNNKFDKKKLAINKNM</sequence>
<dbReference type="RefSeq" id="WP_077865670.1">
    <property type="nucleotide sequence ID" value="NZ_LZYZ01000004.1"/>
</dbReference>
<evidence type="ECO:0008006" key="3">
    <source>
        <dbReference type="Google" id="ProtNLM"/>
    </source>
</evidence>